<dbReference type="InterPro" id="IPR001182">
    <property type="entry name" value="FtsW/RodA"/>
</dbReference>
<evidence type="ECO:0000256" key="3">
    <source>
        <dbReference type="ARBA" id="ARBA00022960"/>
    </source>
</evidence>
<keyword evidence="3" id="KW-0133">Cell shape</keyword>
<feature type="transmembrane region" description="Helical" evidence="6">
    <location>
        <begin position="235"/>
        <end position="257"/>
    </location>
</feature>
<evidence type="ECO:0000256" key="4">
    <source>
        <dbReference type="ARBA" id="ARBA00022989"/>
    </source>
</evidence>
<dbReference type="KEGG" id="aalg:AREALGSMS7_00728"/>
<feature type="transmembrane region" description="Helical" evidence="6">
    <location>
        <begin position="366"/>
        <end position="393"/>
    </location>
</feature>
<evidence type="ECO:0000256" key="5">
    <source>
        <dbReference type="ARBA" id="ARBA00023136"/>
    </source>
</evidence>
<dbReference type="EMBL" id="CP022515">
    <property type="protein sequence ID" value="ASO04210.1"/>
    <property type="molecule type" value="Genomic_DNA"/>
</dbReference>
<reference evidence="7 8" key="1">
    <citation type="submission" date="2017-07" db="EMBL/GenBank/DDBJ databases">
        <title>Genome Sequence of Arenibacter algicola Strain SMS7 Isolated from a culture of the Diatom Skeletonema marinoi.</title>
        <authorList>
            <person name="Topel M."/>
            <person name="Pinder M.I.M."/>
            <person name="Johansson O.N."/>
            <person name="Kourtchenko O."/>
            <person name="Godhe A."/>
            <person name="Clarke A.K."/>
        </authorList>
    </citation>
    <scope>NUCLEOTIDE SEQUENCE [LARGE SCALE GENOMIC DNA]</scope>
    <source>
        <strain evidence="7 8">SMS7</strain>
    </source>
</reference>
<dbReference type="eggNOG" id="COG0772">
    <property type="taxonomic scope" value="Bacteria"/>
</dbReference>
<keyword evidence="2 6" id="KW-0812">Transmembrane</keyword>
<accession>A0A221USH1</accession>
<evidence type="ECO:0000256" key="2">
    <source>
        <dbReference type="ARBA" id="ARBA00022692"/>
    </source>
</evidence>
<proteinExistence type="predicted"/>
<keyword evidence="5 6" id="KW-0472">Membrane</keyword>
<dbReference type="GO" id="GO:0005886">
    <property type="term" value="C:plasma membrane"/>
    <property type="evidence" value="ECO:0007669"/>
    <property type="project" value="TreeGrafter"/>
</dbReference>
<name>A0A221USH1_9FLAO</name>
<dbReference type="GO" id="GO:0008360">
    <property type="term" value="P:regulation of cell shape"/>
    <property type="evidence" value="ECO:0007669"/>
    <property type="project" value="UniProtKB-KW"/>
</dbReference>
<evidence type="ECO:0000313" key="8">
    <source>
        <dbReference type="Proteomes" id="UP000204551"/>
    </source>
</evidence>
<dbReference type="GO" id="GO:0032153">
    <property type="term" value="C:cell division site"/>
    <property type="evidence" value="ECO:0007669"/>
    <property type="project" value="TreeGrafter"/>
</dbReference>
<comment type="subcellular location">
    <subcellularLocation>
        <location evidence="1">Membrane</location>
        <topology evidence="1">Multi-pass membrane protein</topology>
    </subcellularLocation>
</comment>
<evidence type="ECO:0000313" key="7">
    <source>
        <dbReference type="EMBL" id="ASO04210.1"/>
    </source>
</evidence>
<dbReference type="NCBIfam" id="NF037961">
    <property type="entry name" value="RodA_shape"/>
    <property type="match status" value="1"/>
</dbReference>
<gene>
    <name evidence="7" type="primary">mrdB</name>
    <name evidence="7" type="ORF">AREALGSMS7_00728</name>
</gene>
<dbReference type="STRING" id="616991.GCA_000733925_03822"/>
<feature type="transmembrane region" description="Helical" evidence="6">
    <location>
        <begin position="145"/>
        <end position="161"/>
    </location>
</feature>
<evidence type="ECO:0000256" key="1">
    <source>
        <dbReference type="ARBA" id="ARBA00004141"/>
    </source>
</evidence>
<protein>
    <submittedName>
        <fullName evidence="7">Rod shape-determining protein RodA</fullName>
    </submittedName>
</protein>
<feature type="transmembrane region" description="Helical" evidence="6">
    <location>
        <begin position="193"/>
        <end position="223"/>
    </location>
</feature>
<dbReference type="GO" id="GO:0015648">
    <property type="term" value="F:lipid-linked peptidoglycan transporter activity"/>
    <property type="evidence" value="ECO:0007669"/>
    <property type="project" value="TreeGrafter"/>
</dbReference>
<feature type="transmembrane region" description="Helical" evidence="6">
    <location>
        <begin position="399"/>
        <end position="418"/>
    </location>
</feature>
<dbReference type="AlphaFoldDB" id="A0A221USH1"/>
<dbReference type="GO" id="GO:0051301">
    <property type="term" value="P:cell division"/>
    <property type="evidence" value="ECO:0007669"/>
    <property type="project" value="InterPro"/>
</dbReference>
<feature type="transmembrane region" description="Helical" evidence="6">
    <location>
        <begin position="53"/>
        <end position="70"/>
    </location>
</feature>
<dbReference type="PANTHER" id="PTHR30474:SF1">
    <property type="entry name" value="PEPTIDOGLYCAN GLYCOSYLTRANSFERASE MRDB"/>
    <property type="match status" value="1"/>
</dbReference>
<dbReference type="PANTHER" id="PTHR30474">
    <property type="entry name" value="CELL CYCLE PROTEIN"/>
    <property type="match status" value="1"/>
</dbReference>
<feature type="transmembrane region" description="Helical" evidence="6">
    <location>
        <begin position="82"/>
        <end position="107"/>
    </location>
</feature>
<dbReference type="Pfam" id="PF01098">
    <property type="entry name" value="FTSW_RODA_SPOVE"/>
    <property type="match status" value="1"/>
</dbReference>
<keyword evidence="4 6" id="KW-1133">Transmembrane helix</keyword>
<sequence>MSVSGKSVLKRLDWFSVLIYIALVFIGWINIYSSTFTDDNPSIFNFSSLHGKQLFFIGTSALSIIIILALEANFYERFSSLFYIISIVLLLGLFIFGKTIAGATSWYDLGFFNLQPSEFAKVATALALAKYLSDIQTDIKRQKDQLIAILIILIPAFLIIPQPDPGSALVFFALIFVIFREGLPLYYLGIGFMVILIFILTLMFGTIWVAIILGLLLALFLLLKKPSFKVPIIPVALIYVAIVLFSLSVNFVFNSVFEQRHRDRFSLWLRLEKDPKKLEEIRRDIGYNTYQSEKAIESGGLSGKGFLEGTRTKGDFVPEQHTDYIFSTVGEEWGFMGTATVVILFTTLLLRLVYLSERQKNDFSRMYGYGVISILFVHYFINIGMVTGVLPTIGIPLPFFSYGGSGLLFFTALLFIFLKLDANRLNELT</sequence>
<dbReference type="Proteomes" id="UP000204551">
    <property type="component" value="Chromosome"/>
</dbReference>
<feature type="transmembrane region" description="Helical" evidence="6">
    <location>
        <begin position="333"/>
        <end position="354"/>
    </location>
</feature>
<feature type="transmembrane region" description="Helical" evidence="6">
    <location>
        <begin position="12"/>
        <end position="33"/>
    </location>
</feature>
<organism evidence="7 8">
    <name type="scientific">Arenibacter algicola</name>
    <dbReference type="NCBI Taxonomy" id="616991"/>
    <lineage>
        <taxon>Bacteria</taxon>
        <taxon>Pseudomonadati</taxon>
        <taxon>Bacteroidota</taxon>
        <taxon>Flavobacteriia</taxon>
        <taxon>Flavobacteriales</taxon>
        <taxon>Flavobacteriaceae</taxon>
        <taxon>Arenibacter</taxon>
    </lineage>
</organism>
<evidence type="ECO:0000256" key="6">
    <source>
        <dbReference type="SAM" id="Phobius"/>
    </source>
</evidence>